<reference evidence="1" key="1">
    <citation type="journal article" date="2012" name="J. Microbiol. Biotechnol.">
        <title>Ramlibacter ginsenosidimutans sp. nov., with ginsenoside-converting activity.</title>
        <authorList>
            <person name="Wang L."/>
            <person name="An D.S."/>
            <person name="Kim S.G."/>
            <person name="Jin F.X."/>
            <person name="Kim S.C."/>
            <person name="Lee S.T."/>
            <person name="Im W.T."/>
        </authorList>
    </citation>
    <scope>NUCLEOTIDE SEQUENCE</scope>
    <source>
        <strain evidence="1">KACC 17527</strain>
    </source>
</reference>
<organism evidence="1 2">
    <name type="scientific">Ramlibacter ginsenosidimutans</name>
    <dbReference type="NCBI Taxonomy" id="502333"/>
    <lineage>
        <taxon>Bacteria</taxon>
        <taxon>Pseudomonadati</taxon>
        <taxon>Pseudomonadota</taxon>
        <taxon>Betaproteobacteria</taxon>
        <taxon>Burkholderiales</taxon>
        <taxon>Comamonadaceae</taxon>
        <taxon>Ramlibacter</taxon>
    </lineage>
</organism>
<reference evidence="1" key="2">
    <citation type="submission" date="2021-01" db="EMBL/GenBank/DDBJ databases">
        <authorList>
            <person name="Kang M."/>
        </authorList>
    </citation>
    <scope>NUCLEOTIDE SEQUENCE</scope>
    <source>
        <strain evidence="1">KACC 17527</strain>
    </source>
</reference>
<dbReference type="Proteomes" id="UP000630528">
    <property type="component" value="Unassembled WGS sequence"/>
</dbReference>
<dbReference type="EMBL" id="JAEPWM010000008">
    <property type="protein sequence ID" value="MBK6008022.1"/>
    <property type="molecule type" value="Genomic_DNA"/>
</dbReference>
<accession>A0A934TUV5</accession>
<gene>
    <name evidence="1" type="ORF">JJB11_18125</name>
</gene>
<evidence type="ECO:0000313" key="2">
    <source>
        <dbReference type="Proteomes" id="UP000630528"/>
    </source>
</evidence>
<keyword evidence="2" id="KW-1185">Reference proteome</keyword>
<proteinExistence type="predicted"/>
<evidence type="ECO:0000313" key="1">
    <source>
        <dbReference type="EMBL" id="MBK6008022.1"/>
    </source>
</evidence>
<dbReference type="RefSeq" id="WP_201174577.1">
    <property type="nucleotide sequence ID" value="NZ_JAEPWM010000008.1"/>
</dbReference>
<protein>
    <submittedName>
        <fullName evidence="1">Uncharacterized protein</fullName>
    </submittedName>
</protein>
<name>A0A934TUV5_9BURK</name>
<dbReference type="AlphaFoldDB" id="A0A934TUV5"/>
<sequence length="148" mass="16440">MKIRLLPIVLLLLVLALVSLFAREFLWRNDYRMVKPQAPSPDAALVAEVRTLPDGVQATQHGTGVFLRKEGAWLRSVSPRLVFAGECDEISTRWAGPHRLVIDCELRSGEPKLLQEVVDGVAIEVVVQRRLATAAWDPARRAGRRPAG</sequence>
<comment type="caution">
    <text evidence="1">The sequence shown here is derived from an EMBL/GenBank/DDBJ whole genome shotgun (WGS) entry which is preliminary data.</text>
</comment>